<sequence length="186" mass="19947">RRRSIGSCLLVGGHGGFTALAAAHTVLDGDAGHVEDALNGVPNDPEAERHGRALFAAQREHGGGNEDEGEVPQEVERHHGAGVGPVGLPLLQLIRRRFPHQQGRLAHRPATAPAQEPSRSPERRPPQRATVATAATAAAATEERCRVQARVATGAWGSWRRHRRNPSRGMGRNVWAGALVLPFLLL</sequence>
<protein>
    <submittedName>
        <fullName evidence="2">Os02g0674750 protein</fullName>
    </submittedName>
</protein>
<proteinExistence type="predicted"/>
<reference evidence="2 3" key="2">
    <citation type="journal article" date="2013" name="Plant Cell Physiol.">
        <title>Rice Annotation Project Database (RAP-DB): an integrative and interactive database for rice genomics.</title>
        <authorList>
            <person name="Sakai H."/>
            <person name="Lee S.S."/>
            <person name="Tanaka T."/>
            <person name="Numa H."/>
            <person name="Kim J."/>
            <person name="Kawahara Y."/>
            <person name="Wakimoto H."/>
            <person name="Yang C.C."/>
            <person name="Iwamoto M."/>
            <person name="Abe T."/>
            <person name="Yamada Y."/>
            <person name="Muto A."/>
            <person name="Inokuchi H."/>
            <person name="Ikemura T."/>
            <person name="Matsumoto T."/>
            <person name="Sasaki T."/>
            <person name="Itoh T."/>
        </authorList>
    </citation>
    <scope>NUCLEOTIDE SEQUENCE [LARGE SCALE GENOMIC DNA]</scope>
    <source>
        <strain evidence="3">cv. Nipponbare</strain>
    </source>
</reference>
<gene>
    <name evidence="2" type="ordered locus">Os02g0674750</name>
    <name evidence="2" type="ORF">OSNPB_020674750</name>
</gene>
<feature type="region of interest" description="Disordered" evidence="1">
    <location>
        <begin position="101"/>
        <end position="131"/>
    </location>
</feature>
<dbReference type="PaxDb" id="39947-A0A0P0VMW8"/>
<name>A0A0P0VMW8_ORYSJ</name>
<accession>A0A0P0VMW8</accession>
<dbReference type="AlphaFoldDB" id="A0A0P0VMW8"/>
<organism evidence="2 3">
    <name type="scientific">Oryza sativa subsp. japonica</name>
    <name type="common">Rice</name>
    <dbReference type="NCBI Taxonomy" id="39947"/>
    <lineage>
        <taxon>Eukaryota</taxon>
        <taxon>Viridiplantae</taxon>
        <taxon>Streptophyta</taxon>
        <taxon>Embryophyta</taxon>
        <taxon>Tracheophyta</taxon>
        <taxon>Spermatophyta</taxon>
        <taxon>Magnoliopsida</taxon>
        <taxon>Liliopsida</taxon>
        <taxon>Poales</taxon>
        <taxon>Poaceae</taxon>
        <taxon>BOP clade</taxon>
        <taxon>Oryzoideae</taxon>
        <taxon>Oryzeae</taxon>
        <taxon>Oryzinae</taxon>
        <taxon>Oryza</taxon>
        <taxon>Oryza sativa</taxon>
    </lineage>
</organism>
<dbReference type="Proteomes" id="UP000059680">
    <property type="component" value="Chromosome 2"/>
</dbReference>
<evidence type="ECO:0000313" key="3">
    <source>
        <dbReference type="Proteomes" id="UP000059680"/>
    </source>
</evidence>
<evidence type="ECO:0000313" key="2">
    <source>
        <dbReference type="EMBL" id="BAS80260.1"/>
    </source>
</evidence>
<dbReference type="Gramene" id="Os02t0674750-00">
    <property type="protein sequence ID" value="Os02t0674750-00"/>
    <property type="gene ID" value="Os02g0674750"/>
</dbReference>
<evidence type="ECO:0000256" key="1">
    <source>
        <dbReference type="SAM" id="MobiDB-lite"/>
    </source>
</evidence>
<dbReference type="EMBL" id="AP014958">
    <property type="protein sequence ID" value="BAS80260.1"/>
    <property type="molecule type" value="Genomic_DNA"/>
</dbReference>
<reference evidence="3" key="1">
    <citation type="journal article" date="2005" name="Nature">
        <title>The map-based sequence of the rice genome.</title>
        <authorList>
            <consortium name="International rice genome sequencing project (IRGSP)"/>
            <person name="Matsumoto T."/>
            <person name="Wu J."/>
            <person name="Kanamori H."/>
            <person name="Katayose Y."/>
            <person name="Fujisawa M."/>
            <person name="Namiki N."/>
            <person name="Mizuno H."/>
            <person name="Yamamoto K."/>
            <person name="Antonio B.A."/>
            <person name="Baba T."/>
            <person name="Sakata K."/>
            <person name="Nagamura Y."/>
            <person name="Aoki H."/>
            <person name="Arikawa K."/>
            <person name="Arita K."/>
            <person name="Bito T."/>
            <person name="Chiden Y."/>
            <person name="Fujitsuka N."/>
            <person name="Fukunaka R."/>
            <person name="Hamada M."/>
            <person name="Harada C."/>
            <person name="Hayashi A."/>
            <person name="Hijishita S."/>
            <person name="Honda M."/>
            <person name="Hosokawa S."/>
            <person name="Ichikawa Y."/>
            <person name="Idonuma A."/>
            <person name="Iijima M."/>
            <person name="Ikeda M."/>
            <person name="Ikeno M."/>
            <person name="Ito K."/>
            <person name="Ito S."/>
            <person name="Ito T."/>
            <person name="Ito Y."/>
            <person name="Ito Y."/>
            <person name="Iwabuchi A."/>
            <person name="Kamiya K."/>
            <person name="Karasawa W."/>
            <person name="Kurita K."/>
            <person name="Katagiri S."/>
            <person name="Kikuta A."/>
            <person name="Kobayashi H."/>
            <person name="Kobayashi N."/>
            <person name="Machita K."/>
            <person name="Maehara T."/>
            <person name="Masukawa M."/>
            <person name="Mizubayashi T."/>
            <person name="Mukai Y."/>
            <person name="Nagasaki H."/>
            <person name="Nagata Y."/>
            <person name="Naito S."/>
            <person name="Nakashima M."/>
            <person name="Nakama Y."/>
            <person name="Nakamichi Y."/>
            <person name="Nakamura M."/>
            <person name="Meguro A."/>
            <person name="Negishi M."/>
            <person name="Ohta I."/>
            <person name="Ohta T."/>
            <person name="Okamoto M."/>
            <person name="Ono N."/>
            <person name="Saji S."/>
            <person name="Sakaguchi M."/>
            <person name="Sakai K."/>
            <person name="Shibata M."/>
            <person name="Shimokawa T."/>
            <person name="Song J."/>
            <person name="Takazaki Y."/>
            <person name="Terasawa K."/>
            <person name="Tsugane M."/>
            <person name="Tsuji K."/>
            <person name="Ueda S."/>
            <person name="Waki K."/>
            <person name="Yamagata H."/>
            <person name="Yamamoto M."/>
            <person name="Yamamoto S."/>
            <person name="Yamane H."/>
            <person name="Yoshiki S."/>
            <person name="Yoshihara R."/>
            <person name="Yukawa K."/>
            <person name="Zhong H."/>
            <person name="Yano M."/>
            <person name="Yuan Q."/>
            <person name="Ouyang S."/>
            <person name="Liu J."/>
            <person name="Jones K.M."/>
            <person name="Gansberger K."/>
            <person name="Moffat K."/>
            <person name="Hill J."/>
            <person name="Bera J."/>
            <person name="Fadrosh D."/>
            <person name="Jin S."/>
            <person name="Johri S."/>
            <person name="Kim M."/>
            <person name="Overton L."/>
            <person name="Reardon M."/>
            <person name="Tsitrin T."/>
            <person name="Vuong H."/>
            <person name="Weaver B."/>
            <person name="Ciecko A."/>
            <person name="Tallon L."/>
            <person name="Jackson J."/>
            <person name="Pai G."/>
            <person name="Aken S.V."/>
            <person name="Utterback T."/>
            <person name="Reidmuller S."/>
            <person name="Feldblyum T."/>
            <person name="Hsiao J."/>
            <person name="Zismann V."/>
            <person name="Iobst S."/>
            <person name="de Vazeille A.R."/>
            <person name="Buell C.R."/>
            <person name="Ying K."/>
            <person name="Li Y."/>
            <person name="Lu T."/>
            <person name="Huang Y."/>
            <person name="Zhao Q."/>
            <person name="Feng Q."/>
            <person name="Zhang L."/>
            <person name="Zhu J."/>
            <person name="Weng Q."/>
            <person name="Mu J."/>
            <person name="Lu Y."/>
            <person name="Fan D."/>
            <person name="Liu Y."/>
            <person name="Guan J."/>
            <person name="Zhang Y."/>
            <person name="Yu S."/>
            <person name="Liu X."/>
            <person name="Zhang Y."/>
            <person name="Hong G."/>
            <person name="Han B."/>
            <person name="Choisne N."/>
            <person name="Demange N."/>
            <person name="Orjeda G."/>
            <person name="Samain S."/>
            <person name="Cattolico L."/>
            <person name="Pelletier E."/>
            <person name="Couloux A."/>
            <person name="Segurens B."/>
            <person name="Wincker P."/>
            <person name="D'Hont A."/>
            <person name="Scarpelli C."/>
            <person name="Weissenbach J."/>
            <person name="Salanoubat M."/>
            <person name="Quetier F."/>
            <person name="Yu Y."/>
            <person name="Kim H.R."/>
            <person name="Rambo T."/>
            <person name="Currie J."/>
            <person name="Collura K."/>
            <person name="Luo M."/>
            <person name="Yang T."/>
            <person name="Ammiraju J.S.S."/>
            <person name="Engler F."/>
            <person name="Soderlund C."/>
            <person name="Wing R.A."/>
            <person name="Palmer L.E."/>
            <person name="de la Bastide M."/>
            <person name="Spiegel L."/>
            <person name="Nascimento L."/>
            <person name="Zutavern T."/>
            <person name="O'Shaughnessy A."/>
            <person name="Dike S."/>
            <person name="Dedhia N."/>
            <person name="Preston R."/>
            <person name="Balija V."/>
            <person name="McCombie W.R."/>
            <person name="Chow T."/>
            <person name="Chen H."/>
            <person name="Chung M."/>
            <person name="Chen C."/>
            <person name="Shaw J."/>
            <person name="Wu H."/>
            <person name="Hsiao K."/>
            <person name="Chao Y."/>
            <person name="Chu M."/>
            <person name="Cheng C."/>
            <person name="Hour A."/>
            <person name="Lee P."/>
            <person name="Lin S."/>
            <person name="Lin Y."/>
            <person name="Liou J."/>
            <person name="Liu S."/>
            <person name="Hsing Y."/>
            <person name="Raghuvanshi S."/>
            <person name="Mohanty A."/>
            <person name="Bharti A.K."/>
            <person name="Gaur A."/>
            <person name="Gupta V."/>
            <person name="Kumar D."/>
            <person name="Ravi V."/>
            <person name="Vij S."/>
            <person name="Kapur A."/>
            <person name="Khurana P."/>
            <person name="Khurana P."/>
            <person name="Khurana J.P."/>
            <person name="Tyagi A.K."/>
            <person name="Gaikwad K."/>
            <person name="Singh A."/>
            <person name="Dalal V."/>
            <person name="Srivastava S."/>
            <person name="Dixit A."/>
            <person name="Pal A.K."/>
            <person name="Ghazi I.A."/>
            <person name="Yadav M."/>
            <person name="Pandit A."/>
            <person name="Bhargava A."/>
            <person name="Sureshbabu K."/>
            <person name="Batra K."/>
            <person name="Sharma T.R."/>
            <person name="Mohapatra T."/>
            <person name="Singh N.K."/>
            <person name="Messing J."/>
            <person name="Nelson A.B."/>
            <person name="Fuks G."/>
            <person name="Kavchok S."/>
            <person name="Keizer G."/>
            <person name="Linton E."/>
            <person name="Llaca V."/>
            <person name="Song R."/>
            <person name="Tanyolac B."/>
            <person name="Young S."/>
            <person name="Ho-Il K."/>
            <person name="Hahn J.H."/>
            <person name="Sangsakoo G."/>
            <person name="Vanavichit A."/>
            <person name="de Mattos Luiz.A.T."/>
            <person name="Zimmer P.D."/>
            <person name="Malone G."/>
            <person name="Dellagostin O."/>
            <person name="de Oliveira A.C."/>
            <person name="Bevan M."/>
            <person name="Bancroft I."/>
            <person name="Minx P."/>
            <person name="Cordum H."/>
            <person name="Wilson R."/>
            <person name="Cheng Z."/>
            <person name="Jin W."/>
            <person name="Jiang J."/>
            <person name="Leong S.A."/>
            <person name="Iwama H."/>
            <person name="Gojobori T."/>
            <person name="Itoh T."/>
            <person name="Niimura Y."/>
            <person name="Fujii Y."/>
            <person name="Habara T."/>
            <person name="Sakai H."/>
            <person name="Sato Y."/>
            <person name="Wilson G."/>
            <person name="Kumar K."/>
            <person name="McCouch S."/>
            <person name="Juretic N."/>
            <person name="Hoen D."/>
            <person name="Wright S."/>
            <person name="Bruskiewich R."/>
            <person name="Bureau T."/>
            <person name="Miyao A."/>
            <person name="Hirochika H."/>
            <person name="Nishikawa T."/>
            <person name="Kadowaki K."/>
            <person name="Sugiura M."/>
            <person name="Burr B."/>
            <person name="Sasaki T."/>
        </authorList>
    </citation>
    <scope>NUCLEOTIDE SEQUENCE [LARGE SCALE GENOMIC DNA]</scope>
    <source>
        <strain evidence="3">cv. Nipponbare</strain>
    </source>
</reference>
<keyword evidence="3" id="KW-1185">Reference proteome</keyword>
<feature type="non-terminal residue" evidence="2">
    <location>
        <position position="1"/>
    </location>
</feature>
<reference evidence="2 3" key="3">
    <citation type="journal article" date="2013" name="Rice">
        <title>Improvement of the Oryza sativa Nipponbare reference genome using next generation sequence and optical map data.</title>
        <authorList>
            <person name="Kawahara Y."/>
            <person name="de la Bastide M."/>
            <person name="Hamilton J.P."/>
            <person name="Kanamori H."/>
            <person name="McCombie W.R."/>
            <person name="Ouyang S."/>
            <person name="Schwartz D.C."/>
            <person name="Tanaka T."/>
            <person name="Wu J."/>
            <person name="Zhou S."/>
            <person name="Childs K.L."/>
            <person name="Davidson R.M."/>
            <person name="Lin H."/>
            <person name="Quesada-Ocampo L."/>
            <person name="Vaillancourt B."/>
            <person name="Sakai H."/>
            <person name="Lee S.S."/>
            <person name="Kim J."/>
            <person name="Numa H."/>
            <person name="Itoh T."/>
            <person name="Buell C.R."/>
            <person name="Matsumoto T."/>
        </authorList>
    </citation>
    <scope>NUCLEOTIDE SEQUENCE [LARGE SCALE GENOMIC DNA]</scope>
    <source>
        <strain evidence="3">cv. Nipponbare</strain>
    </source>
</reference>
<dbReference type="InParanoid" id="A0A0P0VMW8"/>